<gene>
    <name evidence="7" type="primary">orf2</name>
</gene>
<dbReference type="EMBL" id="KX235423">
    <property type="protein sequence ID" value="ANM86152.1"/>
    <property type="molecule type" value="mRNA"/>
</dbReference>
<dbReference type="GO" id="GO:0005730">
    <property type="term" value="C:nucleolus"/>
    <property type="evidence" value="ECO:0007669"/>
    <property type="project" value="UniProtKB-SubCell"/>
</dbReference>
<dbReference type="InterPro" id="IPR004087">
    <property type="entry name" value="KH_dom"/>
</dbReference>
<dbReference type="InterPro" id="IPR055211">
    <property type="entry name" value="KH_PNO1_2nd"/>
</dbReference>
<dbReference type="PANTHER" id="PTHR12826">
    <property type="entry name" value="RIBONUCLEASE Y"/>
    <property type="match status" value="1"/>
</dbReference>
<dbReference type="Gene3D" id="3.30.1370.10">
    <property type="entry name" value="K Homology domain, type 1"/>
    <property type="match status" value="2"/>
</dbReference>
<feature type="compositionally biased region" description="Low complexity" evidence="5">
    <location>
        <begin position="24"/>
        <end position="37"/>
    </location>
</feature>
<evidence type="ECO:0000256" key="3">
    <source>
        <dbReference type="ARBA" id="ARBA00022884"/>
    </source>
</evidence>
<protein>
    <submittedName>
        <fullName evidence="7">RNA-binding protein Pno1</fullName>
    </submittedName>
</protein>
<evidence type="ECO:0000256" key="2">
    <source>
        <dbReference type="ARBA" id="ARBA00007515"/>
    </source>
</evidence>
<dbReference type="PANTHER" id="PTHR12826:SF13">
    <property type="entry name" value="RNA-BINDING PROTEIN PNO1"/>
    <property type="match status" value="1"/>
</dbReference>
<feature type="domain" description="K Homology" evidence="6">
    <location>
        <begin position="143"/>
        <end position="216"/>
    </location>
</feature>
<dbReference type="SMART" id="SM00322">
    <property type="entry name" value="KH"/>
    <property type="match status" value="1"/>
</dbReference>
<reference evidence="7" key="1">
    <citation type="submission" date="2016-05" db="EMBL/GenBank/DDBJ databases">
        <title>Novel hydrogenosomes in the microaerophilic jakobid Stygiella incarcerata.</title>
        <authorList>
            <person name="Leger M.M."/>
            <person name="Eme L."/>
            <person name="Hug L.A."/>
            <person name="Roger A.J."/>
        </authorList>
    </citation>
    <scope>NUCLEOTIDE SEQUENCE</scope>
</reference>
<evidence type="ECO:0000256" key="5">
    <source>
        <dbReference type="SAM" id="MobiDB-lite"/>
    </source>
</evidence>
<evidence type="ECO:0000256" key="1">
    <source>
        <dbReference type="ARBA" id="ARBA00004604"/>
    </source>
</evidence>
<dbReference type="GO" id="GO:0003723">
    <property type="term" value="F:RNA binding"/>
    <property type="evidence" value="ECO:0007669"/>
    <property type="project" value="UniProtKB-KW"/>
</dbReference>
<dbReference type="SUPFAM" id="SSF54791">
    <property type="entry name" value="Eukaryotic type KH-domain (KH-domain type I)"/>
    <property type="match status" value="1"/>
</dbReference>
<feature type="non-terminal residue" evidence="7">
    <location>
        <position position="1"/>
    </location>
</feature>
<dbReference type="AlphaFoldDB" id="A0A192ZI01"/>
<dbReference type="InterPro" id="IPR055212">
    <property type="entry name" value="KH-I_PNO1_first"/>
</dbReference>
<evidence type="ECO:0000256" key="4">
    <source>
        <dbReference type="ARBA" id="ARBA00023242"/>
    </source>
</evidence>
<feature type="region of interest" description="Disordered" evidence="5">
    <location>
        <begin position="22"/>
        <end position="43"/>
    </location>
</feature>
<dbReference type="Pfam" id="PF17903">
    <property type="entry name" value="KH_KRR1_1st"/>
    <property type="match status" value="1"/>
</dbReference>
<evidence type="ECO:0000259" key="6">
    <source>
        <dbReference type="SMART" id="SM00322"/>
    </source>
</evidence>
<organism evidence="7">
    <name type="scientific">Stygiella incarcerata</name>
    <dbReference type="NCBI Taxonomy" id="1712417"/>
    <lineage>
        <taxon>Eukaryota</taxon>
        <taxon>Discoba</taxon>
        <taxon>Jakobida</taxon>
        <taxon>Andalucina</taxon>
        <taxon>Stygiellidae</taxon>
        <taxon>Stygiella</taxon>
    </lineage>
</organism>
<dbReference type="FunFam" id="3.30.1370.10:FF:000009">
    <property type="entry name" value="RNA-binding protein PNO1"/>
    <property type="match status" value="1"/>
</dbReference>
<dbReference type="CDD" id="cd22391">
    <property type="entry name" value="KH-I_PNO1_rpt1"/>
    <property type="match status" value="1"/>
</dbReference>
<dbReference type="GO" id="GO:0042254">
    <property type="term" value="P:ribosome biogenesis"/>
    <property type="evidence" value="ECO:0007669"/>
    <property type="project" value="UniProtKB-ARBA"/>
</dbReference>
<sequence>TFLLPNSDHFFFLTFHSISMDSSQPQEQPQEQPTEQQVGPEGAIFPPLSKDLSAASASKEYRKIRVPPNRFTPLKKVWKDIYQPLVEHMKLQVRMNPRKMIVEIRTSKFTKDPSAIQKGADFVQAFLCGFDVSDAIAILRVDDLYVDSFEIRDVKTLHGDHLSRAIGRVAGKDGKTKFAIENATRTRIVVADSKIHILGTFTNIKVARDSLVSLILGSPASKVYSKLRSVSSRIASRR</sequence>
<dbReference type="InterPro" id="IPR041174">
    <property type="entry name" value="KRR1-like_KH1"/>
</dbReference>
<proteinExistence type="evidence at transcript level"/>
<evidence type="ECO:0000313" key="7">
    <source>
        <dbReference type="EMBL" id="ANM86152.1"/>
    </source>
</evidence>
<accession>A0A192ZI01</accession>
<name>A0A192ZI01_9EUKA</name>
<dbReference type="InterPro" id="IPR036612">
    <property type="entry name" value="KH_dom_type_1_sf"/>
</dbReference>
<comment type="subcellular location">
    <subcellularLocation>
        <location evidence="1">Nucleus</location>
        <location evidence="1">Nucleolus</location>
    </subcellularLocation>
</comment>
<comment type="similarity">
    <text evidence="2">Belongs to the PNO1 family.</text>
</comment>
<dbReference type="CDD" id="cd22392">
    <property type="entry name" value="KH-I_PNO1_rpt2"/>
    <property type="match status" value="1"/>
</dbReference>
<dbReference type="Pfam" id="PF22891">
    <property type="entry name" value="KH_PNO1_2nd"/>
    <property type="match status" value="1"/>
</dbReference>
<keyword evidence="4" id="KW-0539">Nucleus</keyword>
<keyword evidence="3" id="KW-0694">RNA-binding</keyword>